<feature type="transmembrane region" description="Helical" evidence="4">
    <location>
        <begin position="539"/>
        <end position="557"/>
    </location>
</feature>
<dbReference type="OrthoDB" id="9806903at2"/>
<dbReference type="InterPro" id="IPR051550">
    <property type="entry name" value="SCF-Subunits/Alg-Epimerases"/>
</dbReference>
<keyword evidence="2" id="KW-0677">Repeat</keyword>
<dbReference type="InterPro" id="IPR012334">
    <property type="entry name" value="Pectin_lyas_fold"/>
</dbReference>
<dbReference type="Proteomes" id="UP000320055">
    <property type="component" value="Unassembled WGS sequence"/>
</dbReference>
<dbReference type="PANTHER" id="PTHR22990:SF15">
    <property type="entry name" value="F-BOX ONLY PROTEIN 10"/>
    <property type="match status" value="1"/>
</dbReference>
<keyword evidence="7" id="KW-1185">Reference proteome</keyword>
<proteinExistence type="predicted"/>
<evidence type="ECO:0000256" key="1">
    <source>
        <dbReference type="ARBA" id="ARBA00004906"/>
    </source>
</evidence>
<keyword evidence="4" id="KW-0472">Membrane</keyword>
<keyword evidence="4" id="KW-0812">Transmembrane</keyword>
<evidence type="ECO:0000259" key="5">
    <source>
        <dbReference type="SMART" id="SM00722"/>
    </source>
</evidence>
<dbReference type="InterPro" id="IPR006633">
    <property type="entry name" value="Carb-bd_sugar_hydrolysis-dom"/>
</dbReference>
<dbReference type="InterPro" id="IPR039448">
    <property type="entry name" value="Beta_helix"/>
</dbReference>
<comment type="pathway">
    <text evidence="1">Protein modification; protein ubiquitination.</text>
</comment>
<sequence length="634" mass="69287">MISRNSFPGKTVVVAKSDTADYKTIGEAIDNAEPETRILVKPGIYRESLVINKTLEILGDGQVSNIVIESTDASCILMHTEQAIVRGLTLRGCNGKKGHKCFAVQIYQGKLILEDCDITSDSYGCVLIHGHTANPLILRCQIHDGKSNGIRIKENGLGTIEDCDIFGNAHPGVYIATGSNPNIRHCRIYDGKSNGISIEANSQGTIEDCEIYGNINPGVSINTSSNPVIRRCQIYDGKGCGIRITENSQGKIEDCNIYNNGNYPELTIETSSNPVIRNCCIHDGKSNGIGITEKGLGTIEDCDIYGNAYPGVYIDTGSNPTIRQCRIYDGKQSGISIKEKGLGTIEDCDIYGNTYPGVSINGSNPTIRQCRIYDGKSYGIWIKESGLGIIEDCDIYGNTRVGVSIDTYSNPTIRQCRIYDGKQSGISIKEQGLGTIEDCDIYRNTNAGVLINNSNPTIRRCHIYDGKQEGISIQTLGQGSIQYCRIERHPSPGIKIEKRCHPVFRRCTLKTNQPSYLELAVILGLSMALPIAVAGGWAIPPTIAVVLAAIAIVAYRLRKKGFSQKFILLVIYLTMILGLNSGIAFVFGFNLYVLLALLIAGGILAIMIFYPAFEQAKLMSKYNLTKPTRNKFIE</sequence>
<name>A0A563VJ82_9CYAN</name>
<dbReference type="NCBIfam" id="TIGR03804">
    <property type="entry name" value="para_beta_helix"/>
    <property type="match status" value="1"/>
</dbReference>
<accession>A0A563VJ82</accession>
<organism evidence="6 7">
    <name type="scientific">Hyella patelloides LEGE 07179</name>
    <dbReference type="NCBI Taxonomy" id="945734"/>
    <lineage>
        <taxon>Bacteria</taxon>
        <taxon>Bacillati</taxon>
        <taxon>Cyanobacteriota</taxon>
        <taxon>Cyanophyceae</taxon>
        <taxon>Pleurocapsales</taxon>
        <taxon>Hyellaceae</taxon>
        <taxon>Hyella</taxon>
    </lineage>
</organism>
<dbReference type="InterPro" id="IPR006626">
    <property type="entry name" value="PbH1"/>
</dbReference>
<dbReference type="RefSeq" id="WP_144869080.1">
    <property type="nucleotide sequence ID" value="NZ_LR213864.1"/>
</dbReference>
<evidence type="ECO:0000313" key="6">
    <source>
        <dbReference type="EMBL" id="VEP11516.1"/>
    </source>
</evidence>
<dbReference type="Pfam" id="PF13229">
    <property type="entry name" value="Beta_helix"/>
    <property type="match status" value="2"/>
</dbReference>
<feature type="domain" description="Carbohydrate-binding/sugar hydrolysis" evidence="5">
    <location>
        <begin position="308"/>
        <end position="429"/>
    </location>
</feature>
<evidence type="ECO:0000256" key="2">
    <source>
        <dbReference type="ARBA" id="ARBA00022737"/>
    </source>
</evidence>
<feature type="transmembrane region" description="Helical" evidence="4">
    <location>
        <begin position="593"/>
        <end position="613"/>
    </location>
</feature>
<dbReference type="EMBL" id="CAACVJ010000011">
    <property type="protein sequence ID" value="VEP11516.1"/>
    <property type="molecule type" value="Genomic_DNA"/>
</dbReference>
<evidence type="ECO:0000256" key="3">
    <source>
        <dbReference type="ARBA" id="ARBA00022786"/>
    </source>
</evidence>
<feature type="domain" description="Carbohydrate-binding/sugar hydrolysis" evidence="5">
    <location>
        <begin position="106"/>
        <end position="245"/>
    </location>
</feature>
<reference evidence="6 7" key="1">
    <citation type="submission" date="2019-01" db="EMBL/GenBank/DDBJ databases">
        <authorList>
            <person name="Brito A."/>
        </authorList>
    </citation>
    <scope>NUCLEOTIDE SEQUENCE [LARGE SCALE GENOMIC DNA]</scope>
    <source>
        <strain evidence="6">1</strain>
    </source>
</reference>
<feature type="transmembrane region" description="Helical" evidence="4">
    <location>
        <begin position="566"/>
        <end position="587"/>
    </location>
</feature>
<dbReference type="InterPro" id="IPR022441">
    <property type="entry name" value="Para_beta_helix_rpt-2"/>
</dbReference>
<evidence type="ECO:0000313" key="7">
    <source>
        <dbReference type="Proteomes" id="UP000320055"/>
    </source>
</evidence>
<keyword evidence="4" id="KW-1133">Transmembrane helix</keyword>
<dbReference type="GO" id="GO:0006511">
    <property type="term" value="P:ubiquitin-dependent protein catabolic process"/>
    <property type="evidence" value="ECO:0007669"/>
    <property type="project" value="TreeGrafter"/>
</dbReference>
<protein>
    <recommendedName>
        <fullName evidence="5">Carbohydrate-binding/sugar hydrolysis domain-containing protein</fullName>
    </recommendedName>
</protein>
<dbReference type="SMART" id="SM00722">
    <property type="entry name" value="CASH"/>
    <property type="match status" value="2"/>
</dbReference>
<dbReference type="AlphaFoldDB" id="A0A563VJ82"/>
<dbReference type="InterPro" id="IPR011050">
    <property type="entry name" value="Pectin_lyase_fold/virulence"/>
</dbReference>
<dbReference type="Gene3D" id="2.160.20.10">
    <property type="entry name" value="Single-stranded right-handed beta-helix, Pectin lyase-like"/>
    <property type="match status" value="3"/>
</dbReference>
<dbReference type="SUPFAM" id="SSF51126">
    <property type="entry name" value="Pectin lyase-like"/>
    <property type="match status" value="3"/>
</dbReference>
<dbReference type="SMART" id="SM00710">
    <property type="entry name" value="PbH1"/>
    <property type="match status" value="16"/>
</dbReference>
<gene>
    <name evidence="6" type="ORF">H1P_1080003</name>
</gene>
<dbReference type="PANTHER" id="PTHR22990">
    <property type="entry name" value="F-BOX ONLY PROTEIN"/>
    <property type="match status" value="1"/>
</dbReference>
<keyword evidence="3" id="KW-0833">Ubl conjugation pathway</keyword>
<evidence type="ECO:0000256" key="4">
    <source>
        <dbReference type="SAM" id="Phobius"/>
    </source>
</evidence>